<dbReference type="OrthoDB" id="9784896at2"/>
<dbReference type="Gene3D" id="3.40.30.10">
    <property type="entry name" value="Glutaredoxin"/>
    <property type="match status" value="1"/>
</dbReference>
<dbReference type="AlphaFoldDB" id="A0A317CSK4"/>
<feature type="signal peptide" evidence="6">
    <location>
        <begin position="1"/>
        <end position="21"/>
    </location>
</feature>
<evidence type="ECO:0000256" key="5">
    <source>
        <dbReference type="ARBA" id="ARBA00023284"/>
    </source>
</evidence>
<proteinExistence type="inferred from homology"/>
<dbReference type="InterPro" id="IPR023205">
    <property type="entry name" value="DsbA/DsbL"/>
</dbReference>
<evidence type="ECO:0000256" key="6">
    <source>
        <dbReference type="SAM" id="SignalP"/>
    </source>
</evidence>
<evidence type="ECO:0000313" key="9">
    <source>
        <dbReference type="Proteomes" id="UP000245539"/>
    </source>
</evidence>
<dbReference type="Pfam" id="PF01323">
    <property type="entry name" value="DSBA"/>
    <property type="match status" value="1"/>
</dbReference>
<gene>
    <name evidence="8" type="ORF">DKW60_05910</name>
</gene>
<feature type="domain" description="DSBA-like thioredoxin" evidence="7">
    <location>
        <begin position="178"/>
        <end position="278"/>
    </location>
</feature>
<sequence>MKTNLSLLGSVLLASSIGLTACDSATATNEKQAAEVKKAVVEKVDAAKQVAQEAPEVAAEKVAEATEAVKEAVAPKVEQAATEVAATATATAAASQAQAIVKAPQFVEGEHYFEIFPTMQTDAVGGKVEVVELMWLGCPHCFDLEPTMKEYKKTLPDYVDFKQVPAMLNPRWKADGKMFYVAELLDPKGEKKLIDKVFHAIHVQKRRNMSEPDNLKNFMLQQGVTAEEYANVVDSMAMTAKLNRAQQISADSQAQSVPSIIINGKYRTSPYAAGGNAQLLQIVDMLTKRELDK</sequence>
<dbReference type="PANTHER" id="PTHR35891:SF2">
    <property type="entry name" value="THIOL:DISULFIDE INTERCHANGE PROTEIN DSBA"/>
    <property type="match status" value="1"/>
</dbReference>
<keyword evidence="9" id="KW-1185">Reference proteome</keyword>
<dbReference type="GO" id="GO:0016491">
    <property type="term" value="F:oxidoreductase activity"/>
    <property type="evidence" value="ECO:0007669"/>
    <property type="project" value="InterPro"/>
</dbReference>
<comment type="similarity">
    <text evidence="1">Belongs to the thioredoxin family. DsbA subfamily.</text>
</comment>
<keyword evidence="4" id="KW-1015">Disulfide bond</keyword>
<comment type="caution">
    <text evidence="8">The sequence shown here is derived from an EMBL/GenBank/DDBJ whole genome shotgun (WGS) entry which is preliminary data.</text>
</comment>
<dbReference type="Proteomes" id="UP000245539">
    <property type="component" value="Unassembled WGS sequence"/>
</dbReference>
<dbReference type="InterPro" id="IPR036249">
    <property type="entry name" value="Thioredoxin-like_sf"/>
</dbReference>
<protein>
    <recommendedName>
        <fullName evidence="2">Thiol:disulfide interchange protein DsbA</fullName>
    </recommendedName>
</protein>
<dbReference type="InterPro" id="IPR001853">
    <property type="entry name" value="DSBA-like_thioredoxin_dom"/>
</dbReference>
<dbReference type="RefSeq" id="WP_109836752.1">
    <property type="nucleotide sequence ID" value="NZ_QGKM01000011.1"/>
</dbReference>
<dbReference type="EMBL" id="QGKM01000011">
    <property type="protein sequence ID" value="PWQ99420.1"/>
    <property type="molecule type" value="Genomic_DNA"/>
</dbReference>
<evidence type="ECO:0000259" key="7">
    <source>
        <dbReference type="Pfam" id="PF01323"/>
    </source>
</evidence>
<dbReference type="PANTHER" id="PTHR35891">
    <property type="entry name" value="THIOL:DISULFIDE INTERCHANGE PROTEIN DSBA"/>
    <property type="match status" value="1"/>
</dbReference>
<reference evidence="8 9" key="1">
    <citation type="submission" date="2018-05" db="EMBL/GenBank/DDBJ databases">
        <title>Leucothrix arctica sp. nov., isolated from Arctic seawater.</title>
        <authorList>
            <person name="Choi A."/>
            <person name="Baek K."/>
        </authorList>
    </citation>
    <scope>NUCLEOTIDE SEQUENCE [LARGE SCALE GENOMIC DNA]</scope>
    <source>
        <strain evidence="8 9">JCM 18388</strain>
    </source>
</reference>
<keyword evidence="3 6" id="KW-0732">Signal</keyword>
<evidence type="ECO:0000256" key="3">
    <source>
        <dbReference type="ARBA" id="ARBA00022729"/>
    </source>
</evidence>
<organism evidence="8 9">
    <name type="scientific">Leucothrix pacifica</name>
    <dbReference type="NCBI Taxonomy" id="1247513"/>
    <lineage>
        <taxon>Bacteria</taxon>
        <taxon>Pseudomonadati</taxon>
        <taxon>Pseudomonadota</taxon>
        <taxon>Gammaproteobacteria</taxon>
        <taxon>Thiotrichales</taxon>
        <taxon>Thiotrichaceae</taxon>
        <taxon>Leucothrix</taxon>
    </lineage>
</organism>
<evidence type="ECO:0000256" key="2">
    <source>
        <dbReference type="ARBA" id="ARBA00013831"/>
    </source>
</evidence>
<accession>A0A317CSK4</accession>
<evidence type="ECO:0000313" key="8">
    <source>
        <dbReference type="EMBL" id="PWQ99420.1"/>
    </source>
</evidence>
<name>A0A317CSK4_9GAMM</name>
<dbReference type="SUPFAM" id="SSF52833">
    <property type="entry name" value="Thioredoxin-like"/>
    <property type="match status" value="1"/>
</dbReference>
<evidence type="ECO:0000256" key="1">
    <source>
        <dbReference type="ARBA" id="ARBA00005791"/>
    </source>
</evidence>
<dbReference type="PROSITE" id="PS51257">
    <property type="entry name" value="PROKAR_LIPOPROTEIN"/>
    <property type="match status" value="1"/>
</dbReference>
<feature type="chain" id="PRO_5016406953" description="Thiol:disulfide interchange protein DsbA" evidence="6">
    <location>
        <begin position="22"/>
        <end position="293"/>
    </location>
</feature>
<keyword evidence="5" id="KW-0676">Redox-active center</keyword>
<evidence type="ECO:0000256" key="4">
    <source>
        <dbReference type="ARBA" id="ARBA00023157"/>
    </source>
</evidence>
<dbReference type="CDD" id="cd03019">
    <property type="entry name" value="DsbA_DsbA"/>
    <property type="match status" value="1"/>
</dbReference>
<dbReference type="InterPro" id="IPR050824">
    <property type="entry name" value="Thiol_disulfide_DsbA"/>
</dbReference>